<evidence type="ECO:0000313" key="2">
    <source>
        <dbReference type="EMBL" id="KAG8035908.1"/>
    </source>
</evidence>
<accession>A0A8J5QL44</accession>
<dbReference type="EMBL" id="JAAOIC020000052">
    <property type="protein sequence ID" value="KAG8035908.1"/>
    <property type="molecule type" value="Genomic_DNA"/>
</dbReference>
<dbReference type="AlphaFoldDB" id="A0A8J5QL44"/>
<evidence type="ECO:0000313" key="3">
    <source>
        <dbReference type="Proteomes" id="UP000729913"/>
    </source>
</evidence>
<proteinExistence type="predicted"/>
<dbReference type="Proteomes" id="UP000729913">
    <property type="component" value="Unassembled WGS sequence"/>
</dbReference>
<organism evidence="2 3">
    <name type="scientific">Cotesia typhae</name>
    <dbReference type="NCBI Taxonomy" id="2053667"/>
    <lineage>
        <taxon>Eukaryota</taxon>
        <taxon>Metazoa</taxon>
        <taxon>Ecdysozoa</taxon>
        <taxon>Arthropoda</taxon>
        <taxon>Hexapoda</taxon>
        <taxon>Insecta</taxon>
        <taxon>Pterygota</taxon>
        <taxon>Neoptera</taxon>
        <taxon>Endopterygota</taxon>
        <taxon>Hymenoptera</taxon>
        <taxon>Apocrita</taxon>
        <taxon>Ichneumonoidea</taxon>
        <taxon>Braconidae</taxon>
        <taxon>Microgastrinae</taxon>
        <taxon>Cotesia</taxon>
    </lineage>
</organism>
<name>A0A8J5QL44_9HYME</name>
<gene>
    <name evidence="2" type="ORF">G9C98_003034</name>
</gene>
<reference evidence="2" key="2">
    <citation type="submission" date="2021-04" db="EMBL/GenBank/DDBJ databases">
        <title>Genome-wide patterns of bracovirus chromosomal integration into multiple host tissues during parasitism.</title>
        <authorList>
            <person name="Chebbi M.A.C."/>
        </authorList>
    </citation>
    <scope>NUCLEOTIDE SEQUENCE</scope>
    <source>
        <tissue evidence="2">Whole body</tissue>
    </source>
</reference>
<keyword evidence="3" id="KW-1185">Reference proteome</keyword>
<evidence type="ECO:0000256" key="1">
    <source>
        <dbReference type="SAM" id="MobiDB-lite"/>
    </source>
</evidence>
<protein>
    <submittedName>
        <fullName evidence="2">Uncharacterized protein</fullName>
    </submittedName>
</protein>
<feature type="region of interest" description="Disordered" evidence="1">
    <location>
        <begin position="1"/>
        <end position="27"/>
    </location>
</feature>
<comment type="caution">
    <text evidence="2">The sequence shown here is derived from an EMBL/GenBank/DDBJ whole genome shotgun (WGS) entry which is preliminary data.</text>
</comment>
<sequence length="334" mass="38113">MSESKSKSDGEGVRKGKGCSESESQREGNEENCLRCQFEKMVLQESNRGLPLCDQAINDQKWMDIKQMIINGSPFNVNAAIMTTGPFSGYTACLVAFCMPRRSQLLRLLDHECQVVYLLRAIADVDAVFNQSVLLKYVNCAKWCSDFREEINLLTFAVIHNKGALAGVLLEYNPSLRVRDIHNNTLLTYALDKEKYNIATVIAMKMVNCQGMPHSENRRITVDVRKKIIRVAVYASGVNSRRLPSMSLKNEIFDYQGKNISYYELAVKCFNDSTLWLMTKDRKLVEAITKSLCNLECKIKDGYISMSKFIIVLRARIFVFEKNLRLIEKLGRII</sequence>
<reference evidence="2" key="1">
    <citation type="submission" date="2020-03" db="EMBL/GenBank/DDBJ databases">
        <authorList>
            <person name="Chebbi M.A."/>
            <person name="Drezen J.M."/>
        </authorList>
    </citation>
    <scope>NUCLEOTIDE SEQUENCE</scope>
    <source>
        <tissue evidence="2">Whole body</tissue>
    </source>
</reference>